<proteinExistence type="inferred from homology"/>
<protein>
    <recommendedName>
        <fullName evidence="3 8">Nuclease SbcCD subunit D</fullName>
    </recommendedName>
</protein>
<dbReference type="GO" id="GO:0008408">
    <property type="term" value="F:3'-5' exonuclease activity"/>
    <property type="evidence" value="ECO:0007669"/>
    <property type="project" value="InterPro"/>
</dbReference>
<dbReference type="OrthoDB" id="9773856at2"/>
<keyword evidence="7 8" id="KW-0233">DNA recombination</keyword>
<dbReference type="InterPro" id="IPR050535">
    <property type="entry name" value="DNA_Repair-Maintenance_Comp"/>
</dbReference>
<keyword evidence="5 8" id="KW-0378">Hydrolase</keyword>
<evidence type="ECO:0000256" key="7">
    <source>
        <dbReference type="ARBA" id="ARBA00023172"/>
    </source>
</evidence>
<gene>
    <name evidence="8" type="primary">sbcD</name>
    <name evidence="11" type="ORF">DES38_104202</name>
</gene>
<dbReference type="SUPFAM" id="SSF56300">
    <property type="entry name" value="Metallo-dependent phosphatases"/>
    <property type="match status" value="1"/>
</dbReference>
<comment type="function">
    <text evidence="8">SbcCD cleaves DNA hairpin structures. These structures can inhibit DNA replication and are intermediates in certain DNA recombination reactions. The complex acts as a 3'-&gt;5' double strand exonuclease that can open hairpins. It also has a 5' single-strand endonuclease activity.</text>
</comment>
<evidence type="ECO:0000256" key="1">
    <source>
        <dbReference type="ARBA" id="ARBA00010555"/>
    </source>
</evidence>
<comment type="similarity">
    <text evidence="1 8">Belongs to the SbcD family.</text>
</comment>
<keyword evidence="4 8" id="KW-0540">Nuclease</keyword>
<dbReference type="CDD" id="cd00840">
    <property type="entry name" value="MPP_Mre11_N"/>
    <property type="match status" value="1"/>
</dbReference>
<dbReference type="PANTHER" id="PTHR30337:SF0">
    <property type="entry name" value="NUCLEASE SBCCD SUBUNIT D"/>
    <property type="match status" value="1"/>
</dbReference>
<dbReference type="RefSeq" id="WP_110251065.1">
    <property type="nucleotide sequence ID" value="NZ_QJJR01000004.1"/>
</dbReference>
<feature type="domain" description="Calcineurin-like phosphoesterase" evidence="9">
    <location>
        <begin position="1"/>
        <end position="219"/>
    </location>
</feature>
<dbReference type="PANTHER" id="PTHR30337">
    <property type="entry name" value="COMPONENT OF ATP-DEPENDENT DSDNA EXONUCLEASE"/>
    <property type="match status" value="1"/>
</dbReference>
<dbReference type="NCBIfam" id="TIGR00619">
    <property type="entry name" value="sbcd"/>
    <property type="match status" value="1"/>
</dbReference>
<dbReference type="InterPro" id="IPR026843">
    <property type="entry name" value="SbcD_C"/>
</dbReference>
<organism evidence="11 12">
    <name type="scientific">Streptohalobacillus salinus</name>
    <dbReference type="NCBI Taxonomy" id="621096"/>
    <lineage>
        <taxon>Bacteria</taxon>
        <taxon>Bacillati</taxon>
        <taxon>Bacillota</taxon>
        <taxon>Bacilli</taxon>
        <taxon>Bacillales</taxon>
        <taxon>Bacillaceae</taxon>
        <taxon>Streptohalobacillus</taxon>
    </lineage>
</organism>
<evidence type="ECO:0000256" key="3">
    <source>
        <dbReference type="ARBA" id="ARBA00013365"/>
    </source>
</evidence>
<evidence type="ECO:0000256" key="4">
    <source>
        <dbReference type="ARBA" id="ARBA00022722"/>
    </source>
</evidence>
<dbReference type="Pfam" id="PF12320">
    <property type="entry name" value="SbcD_C"/>
    <property type="match status" value="1"/>
</dbReference>
<keyword evidence="8" id="KW-0235">DNA replication</keyword>
<evidence type="ECO:0000259" key="10">
    <source>
        <dbReference type="Pfam" id="PF12320"/>
    </source>
</evidence>
<keyword evidence="6 8" id="KW-0269">Exonuclease</keyword>
<dbReference type="InterPro" id="IPR041796">
    <property type="entry name" value="Mre11_N"/>
</dbReference>
<evidence type="ECO:0000256" key="8">
    <source>
        <dbReference type="RuleBase" id="RU363069"/>
    </source>
</evidence>
<keyword evidence="12" id="KW-1185">Reference proteome</keyword>
<dbReference type="Proteomes" id="UP000247922">
    <property type="component" value="Unassembled WGS sequence"/>
</dbReference>
<evidence type="ECO:0000256" key="6">
    <source>
        <dbReference type="ARBA" id="ARBA00022839"/>
    </source>
</evidence>
<dbReference type="Gene3D" id="3.60.21.10">
    <property type="match status" value="1"/>
</dbReference>
<dbReference type="Pfam" id="PF00149">
    <property type="entry name" value="Metallophos"/>
    <property type="match status" value="1"/>
</dbReference>
<evidence type="ECO:0000313" key="11">
    <source>
        <dbReference type="EMBL" id="PXW91768.1"/>
    </source>
</evidence>
<evidence type="ECO:0000313" key="12">
    <source>
        <dbReference type="Proteomes" id="UP000247922"/>
    </source>
</evidence>
<dbReference type="AlphaFoldDB" id="A0A2V3WF62"/>
<dbReference type="InterPro" id="IPR004593">
    <property type="entry name" value="SbcD"/>
</dbReference>
<feature type="domain" description="Nuclease SbcCD subunit D C-terminal" evidence="10">
    <location>
        <begin position="268"/>
        <end position="355"/>
    </location>
</feature>
<dbReference type="GO" id="GO:0004519">
    <property type="term" value="F:endonuclease activity"/>
    <property type="evidence" value="ECO:0007669"/>
    <property type="project" value="UniProtKB-KW"/>
</dbReference>
<reference evidence="11 12" key="1">
    <citation type="submission" date="2018-05" db="EMBL/GenBank/DDBJ databases">
        <title>Genomic Encyclopedia of Type Strains, Phase IV (KMG-IV): sequencing the most valuable type-strain genomes for metagenomic binning, comparative biology and taxonomic classification.</title>
        <authorList>
            <person name="Goeker M."/>
        </authorList>
    </citation>
    <scope>NUCLEOTIDE SEQUENCE [LARGE SCALE GENOMIC DNA]</scope>
    <source>
        <strain evidence="11 12">DSM 22440</strain>
    </source>
</reference>
<evidence type="ECO:0000259" key="9">
    <source>
        <dbReference type="Pfam" id="PF00149"/>
    </source>
</evidence>
<dbReference type="GO" id="GO:0006310">
    <property type="term" value="P:DNA recombination"/>
    <property type="evidence" value="ECO:0007669"/>
    <property type="project" value="UniProtKB-KW"/>
</dbReference>
<dbReference type="InterPro" id="IPR029052">
    <property type="entry name" value="Metallo-depent_PP-like"/>
</dbReference>
<comment type="caution">
    <text evidence="11">The sequence shown here is derived from an EMBL/GenBank/DDBJ whole genome shotgun (WGS) entry which is preliminary data.</text>
</comment>
<dbReference type="InterPro" id="IPR004843">
    <property type="entry name" value="Calcineurin-like_PHP"/>
</dbReference>
<comment type="subunit">
    <text evidence="2 8">Heterodimer of SbcC and SbcD.</text>
</comment>
<dbReference type="GO" id="GO:0006260">
    <property type="term" value="P:DNA replication"/>
    <property type="evidence" value="ECO:0007669"/>
    <property type="project" value="UniProtKB-KW"/>
</dbReference>
<name>A0A2V3WF62_9BACI</name>
<dbReference type="EMBL" id="QJJR01000004">
    <property type="protein sequence ID" value="PXW91768.1"/>
    <property type="molecule type" value="Genomic_DNA"/>
</dbReference>
<keyword evidence="8" id="KW-0255">Endonuclease</keyword>
<accession>A0A2V3WF62</accession>
<evidence type="ECO:0000256" key="5">
    <source>
        <dbReference type="ARBA" id="ARBA00022801"/>
    </source>
</evidence>
<evidence type="ECO:0000256" key="2">
    <source>
        <dbReference type="ARBA" id="ARBA00011322"/>
    </source>
</evidence>
<sequence length="382" mass="44218">MKILHTADWHLGKIVNAVHMTADQREQLNQLFTMIETEQPDLLIIPGDIYDRSIPPKEAVDLLDQTLTRLVKDFQLPVLITSGNHDSPDRLQFGHQLFKENQLYIETKLKKDVEALTFYDQYGPVTFHLIPYFEPEEVNQWFLDERIVTHQQATEKVIEQIESSIDDNERHVVLAHTFMAGGMESDSEDRLSMVGGSPYVDADLFKAFDYVALGHLHQPQKVKHDHIQYSGSLMKYSFSEANHKKSAVLVELLEKGKVSIRRLPFSPRRDLRIIEGLFEELMAEEPASDDYLLVRLFDDAEVLDVMSELRKKFPNVLRLEQIRPKSDRQLDQLADMRAKQTLSKRALFSRFYQDMIGEPLTEERQAIIDQAIQALADKERGE</sequence>